<proteinExistence type="predicted"/>
<sequence length="295" mass="33542">MIHTLDLHFLNIPQAIASYLIETSEGPILIESGPYSTYESLKTAIRKAGFQPEDIQHVLLTHIHFDHAGAAWAFAEQGAKVYVHPFGAKHLAQPEKLWDSAKRIYQDDMDRLWGKMQPIAEDQLVTVEHEQELIFGDTKLRAHHTPGHAVHHIAYQLGEEVFTGDVGGVRISGGLVEPPCPPPDIQVESWQNSINILRALNPKALYLTHFGRVEDVEAHLDHLEAQLLDWAEWIMIKMEAELPVEEMVPQFQEYVARQLQEQGADYELIQQYEAANPSWMSVAGLMRYWKKKTAS</sequence>
<protein>
    <submittedName>
        <fullName evidence="2">MBL fold metallo-hydrolase</fullName>
    </submittedName>
</protein>
<dbReference type="SUPFAM" id="SSF56281">
    <property type="entry name" value="Metallo-hydrolase/oxidoreductase"/>
    <property type="match status" value="1"/>
</dbReference>
<dbReference type="InterPro" id="IPR050855">
    <property type="entry name" value="NDM-1-like"/>
</dbReference>
<dbReference type="Pfam" id="PF00753">
    <property type="entry name" value="Lactamase_B"/>
    <property type="match status" value="1"/>
</dbReference>
<dbReference type="InterPro" id="IPR001279">
    <property type="entry name" value="Metallo-B-lactamas"/>
</dbReference>
<evidence type="ECO:0000313" key="2">
    <source>
        <dbReference type="EMBL" id="WKN35839.1"/>
    </source>
</evidence>
<accession>A0AA49GLA8</accession>
<dbReference type="CDD" id="cd07726">
    <property type="entry name" value="ST1585-like_MBL-fold"/>
    <property type="match status" value="1"/>
</dbReference>
<dbReference type="InterPro" id="IPR037482">
    <property type="entry name" value="ST1585_MBL-fold"/>
</dbReference>
<dbReference type="PANTHER" id="PTHR42951">
    <property type="entry name" value="METALLO-BETA-LACTAMASE DOMAIN-CONTAINING"/>
    <property type="match status" value="1"/>
</dbReference>
<dbReference type="AlphaFoldDB" id="A0AA49GLA8"/>
<reference evidence="2" key="1">
    <citation type="journal article" date="2023" name="Comput. Struct. Biotechnol. J.">
        <title>Discovery of a novel marine Bacteroidetes with a rich repertoire of carbohydrate-active enzymes.</title>
        <authorList>
            <person name="Chen B."/>
            <person name="Liu G."/>
            <person name="Chen Q."/>
            <person name="Wang H."/>
            <person name="Liu L."/>
            <person name="Tang K."/>
        </authorList>
    </citation>
    <scope>NUCLEOTIDE SEQUENCE</scope>
    <source>
        <strain evidence="2">TK19036</strain>
    </source>
</reference>
<dbReference type="InterPro" id="IPR036866">
    <property type="entry name" value="RibonucZ/Hydroxyglut_hydro"/>
</dbReference>
<reference evidence="2" key="2">
    <citation type="journal article" date="2024" name="Antonie Van Leeuwenhoek">
        <title>Roseihalotalea indica gen. nov., sp. nov., a halophilic Bacteroidetes from mesopelagic Southwest Indian Ocean with higher carbohydrate metabolic potential.</title>
        <authorList>
            <person name="Chen B."/>
            <person name="Zhang M."/>
            <person name="Lin D."/>
            <person name="Ye J."/>
            <person name="Tang K."/>
        </authorList>
    </citation>
    <scope>NUCLEOTIDE SEQUENCE</scope>
    <source>
        <strain evidence="2">TK19036</strain>
    </source>
</reference>
<gene>
    <name evidence="2" type="ORF">K4G66_26075</name>
</gene>
<dbReference type="Gene3D" id="3.60.15.10">
    <property type="entry name" value="Ribonuclease Z/Hydroxyacylglutathione hydrolase-like"/>
    <property type="match status" value="1"/>
</dbReference>
<dbReference type="EMBL" id="CP120682">
    <property type="protein sequence ID" value="WKN35839.1"/>
    <property type="molecule type" value="Genomic_DNA"/>
</dbReference>
<evidence type="ECO:0000259" key="1">
    <source>
        <dbReference type="SMART" id="SM00849"/>
    </source>
</evidence>
<feature type="domain" description="Metallo-beta-lactamase" evidence="1">
    <location>
        <begin position="15"/>
        <end position="209"/>
    </location>
</feature>
<name>A0AA49GLA8_9BACT</name>
<dbReference type="SMART" id="SM00849">
    <property type="entry name" value="Lactamase_B"/>
    <property type="match status" value="1"/>
</dbReference>
<organism evidence="2">
    <name type="scientific">Roseihalotalea indica</name>
    <dbReference type="NCBI Taxonomy" id="2867963"/>
    <lineage>
        <taxon>Bacteria</taxon>
        <taxon>Pseudomonadati</taxon>
        <taxon>Bacteroidota</taxon>
        <taxon>Cytophagia</taxon>
        <taxon>Cytophagales</taxon>
        <taxon>Catalimonadaceae</taxon>
        <taxon>Roseihalotalea</taxon>
    </lineage>
</organism>
<dbReference type="PANTHER" id="PTHR42951:SF22">
    <property type="entry name" value="METALLO BETA-LACTAMASE SUPERFAMILY LIPOPROTEIN"/>
    <property type="match status" value="1"/>
</dbReference>